<evidence type="ECO:0000313" key="2">
    <source>
        <dbReference type="Proteomes" id="UP000006591"/>
    </source>
</evidence>
<dbReference type="OMA" id="YDLSICG"/>
<dbReference type="AlphaFoldDB" id="A0A0E0G6I0"/>
<organism evidence="1">
    <name type="scientific">Oryza nivara</name>
    <name type="common">Indian wild rice</name>
    <name type="synonym">Oryza sativa f. spontanea</name>
    <dbReference type="NCBI Taxonomy" id="4536"/>
    <lineage>
        <taxon>Eukaryota</taxon>
        <taxon>Viridiplantae</taxon>
        <taxon>Streptophyta</taxon>
        <taxon>Embryophyta</taxon>
        <taxon>Tracheophyta</taxon>
        <taxon>Spermatophyta</taxon>
        <taxon>Magnoliopsida</taxon>
        <taxon>Liliopsida</taxon>
        <taxon>Poales</taxon>
        <taxon>Poaceae</taxon>
        <taxon>BOP clade</taxon>
        <taxon>Oryzoideae</taxon>
        <taxon>Oryzeae</taxon>
        <taxon>Oryzinae</taxon>
        <taxon>Oryza</taxon>
    </lineage>
</organism>
<accession>A0A0E0G6I0</accession>
<protein>
    <recommendedName>
        <fullName evidence="3">RNase H type-1 domain-containing protein</fullName>
    </recommendedName>
</protein>
<sequence>MVLQLQIGRISLETDAAMVKQAVISTDYDLSICGGLVLELKQLLVTNFVSFQSYMSRECNRVDHVLALLGSACLAQSELVLVAIPVCITRLVAKDISDHE</sequence>
<reference evidence="1" key="2">
    <citation type="submission" date="2018-04" db="EMBL/GenBank/DDBJ databases">
        <title>OnivRS2 (Oryza nivara Reference Sequence Version 2).</title>
        <authorList>
            <person name="Zhang J."/>
            <person name="Kudrna D."/>
            <person name="Lee S."/>
            <person name="Talag J."/>
            <person name="Rajasekar S."/>
            <person name="Welchert J."/>
            <person name="Hsing Y.-I."/>
            <person name="Wing R.A."/>
        </authorList>
    </citation>
    <scope>NUCLEOTIDE SEQUENCE [LARGE SCALE GENOMIC DNA]</scope>
    <source>
        <strain evidence="1">SL10</strain>
    </source>
</reference>
<proteinExistence type="predicted"/>
<dbReference type="Proteomes" id="UP000006591">
    <property type="component" value="Chromosome 2"/>
</dbReference>
<name>A0A0E0G6I0_ORYNI</name>
<reference evidence="1" key="1">
    <citation type="submission" date="2015-04" db="UniProtKB">
        <authorList>
            <consortium name="EnsemblPlants"/>
        </authorList>
    </citation>
    <scope>IDENTIFICATION</scope>
    <source>
        <strain evidence="1">SL10</strain>
    </source>
</reference>
<keyword evidence="2" id="KW-1185">Reference proteome</keyword>
<evidence type="ECO:0008006" key="3">
    <source>
        <dbReference type="Google" id="ProtNLM"/>
    </source>
</evidence>
<dbReference type="HOGENOM" id="CLU_000680_14_7_1"/>
<dbReference type="Gramene" id="ONIVA02G17770.1">
    <property type="protein sequence ID" value="ONIVA02G17770.1"/>
    <property type="gene ID" value="ONIVA02G17770"/>
</dbReference>
<dbReference type="EnsemblPlants" id="ONIVA02G17770.1">
    <property type="protein sequence ID" value="ONIVA02G17770.1"/>
    <property type="gene ID" value="ONIVA02G17770"/>
</dbReference>
<evidence type="ECO:0000313" key="1">
    <source>
        <dbReference type="EnsemblPlants" id="ONIVA02G17770.1"/>
    </source>
</evidence>